<proteinExistence type="inferred from homology"/>
<sequence>MTRGVLRFSIPDESIPAEERSLFATPQNKDFVPKEVELHDFCESSDVVQGPEGLHVQGFTYLRHKSKIIGSDQLFEGRNLDDIYLPEVERLMREVTGAKEVIVWSGVVRRKLPTHQENNPTVQHRKGGDLDKMIDSMPRDVPFIAGRDINRSVEPLRNVHIDFSNKGLRDTVRYCRHDFRKAGKAALDAEDAGSKNVPRYAAYSVWRPLVTVKRDPLAACDWRTVDQDGLYDADYRNPADNEKGEFMNNIRIFLPPKDDRQRWYYFSDQTPDDVLILKVGDTASDVDPEIASGCPHGSPMMLGTEGVEDPRQSIEVRVIAFW</sequence>
<evidence type="ECO:0000256" key="2">
    <source>
        <dbReference type="ARBA" id="ARBA00023604"/>
    </source>
</evidence>
<evidence type="ECO:0000313" key="3">
    <source>
        <dbReference type="EMBL" id="KAF2166411.1"/>
    </source>
</evidence>
<dbReference type="OrthoDB" id="412788at2759"/>
<dbReference type="InterPro" id="IPR044053">
    <property type="entry name" value="AsaB-like"/>
</dbReference>
<comment type="similarity">
    <text evidence="2">Belongs to the asaB hydroxylase/desaturase family.</text>
</comment>
<name>A0A6A6CH88_ZASCE</name>
<keyword evidence="1" id="KW-0560">Oxidoreductase</keyword>
<dbReference type="NCBIfam" id="NF041278">
    <property type="entry name" value="CmcJ_NvfI_EfuI"/>
    <property type="match status" value="1"/>
</dbReference>
<protein>
    <recommendedName>
        <fullName evidence="5">GA4 desaturase</fullName>
    </recommendedName>
</protein>
<evidence type="ECO:0000256" key="1">
    <source>
        <dbReference type="ARBA" id="ARBA00023002"/>
    </source>
</evidence>
<reference evidence="3" key="1">
    <citation type="journal article" date="2020" name="Stud. Mycol.">
        <title>101 Dothideomycetes genomes: a test case for predicting lifestyles and emergence of pathogens.</title>
        <authorList>
            <person name="Haridas S."/>
            <person name="Albert R."/>
            <person name="Binder M."/>
            <person name="Bloem J."/>
            <person name="Labutti K."/>
            <person name="Salamov A."/>
            <person name="Andreopoulos B."/>
            <person name="Baker S."/>
            <person name="Barry K."/>
            <person name="Bills G."/>
            <person name="Bluhm B."/>
            <person name="Cannon C."/>
            <person name="Castanera R."/>
            <person name="Culley D."/>
            <person name="Daum C."/>
            <person name="Ezra D."/>
            <person name="Gonzalez J."/>
            <person name="Henrissat B."/>
            <person name="Kuo A."/>
            <person name="Liang C."/>
            <person name="Lipzen A."/>
            <person name="Lutzoni F."/>
            <person name="Magnuson J."/>
            <person name="Mondo S."/>
            <person name="Nolan M."/>
            <person name="Ohm R."/>
            <person name="Pangilinan J."/>
            <person name="Park H.-J."/>
            <person name="Ramirez L."/>
            <person name="Alfaro M."/>
            <person name="Sun H."/>
            <person name="Tritt A."/>
            <person name="Yoshinaga Y."/>
            <person name="Zwiers L.-H."/>
            <person name="Turgeon B."/>
            <person name="Goodwin S."/>
            <person name="Spatafora J."/>
            <person name="Crous P."/>
            <person name="Grigoriev I."/>
        </authorList>
    </citation>
    <scope>NUCLEOTIDE SEQUENCE</scope>
    <source>
        <strain evidence="3">ATCC 36951</strain>
    </source>
</reference>
<evidence type="ECO:0008006" key="5">
    <source>
        <dbReference type="Google" id="ProtNLM"/>
    </source>
</evidence>
<dbReference type="PANTHER" id="PTHR34598">
    <property type="entry name" value="BLL6449 PROTEIN"/>
    <property type="match status" value="1"/>
</dbReference>
<dbReference type="Proteomes" id="UP000799537">
    <property type="component" value="Unassembled WGS sequence"/>
</dbReference>
<dbReference type="AlphaFoldDB" id="A0A6A6CH88"/>
<accession>A0A6A6CH88</accession>
<dbReference type="PANTHER" id="PTHR34598:SF3">
    <property type="entry name" value="OXIDOREDUCTASE AN1597"/>
    <property type="match status" value="1"/>
</dbReference>
<dbReference type="GO" id="GO:0016491">
    <property type="term" value="F:oxidoreductase activity"/>
    <property type="evidence" value="ECO:0007669"/>
    <property type="project" value="UniProtKB-KW"/>
</dbReference>
<gene>
    <name evidence="3" type="ORF">M409DRAFT_23051</name>
</gene>
<keyword evidence="4" id="KW-1185">Reference proteome</keyword>
<dbReference type="GeneID" id="54559881"/>
<dbReference type="RefSeq" id="XP_033667300.1">
    <property type="nucleotide sequence ID" value="XM_033806609.1"/>
</dbReference>
<organism evidence="3 4">
    <name type="scientific">Zasmidium cellare ATCC 36951</name>
    <dbReference type="NCBI Taxonomy" id="1080233"/>
    <lineage>
        <taxon>Eukaryota</taxon>
        <taxon>Fungi</taxon>
        <taxon>Dikarya</taxon>
        <taxon>Ascomycota</taxon>
        <taxon>Pezizomycotina</taxon>
        <taxon>Dothideomycetes</taxon>
        <taxon>Dothideomycetidae</taxon>
        <taxon>Mycosphaerellales</taxon>
        <taxon>Mycosphaerellaceae</taxon>
        <taxon>Zasmidium</taxon>
    </lineage>
</organism>
<dbReference type="EMBL" id="ML993596">
    <property type="protein sequence ID" value="KAF2166411.1"/>
    <property type="molecule type" value="Genomic_DNA"/>
</dbReference>
<evidence type="ECO:0000313" key="4">
    <source>
        <dbReference type="Proteomes" id="UP000799537"/>
    </source>
</evidence>